<proteinExistence type="inferred from homology"/>
<dbReference type="InterPro" id="IPR012910">
    <property type="entry name" value="Plug_dom"/>
</dbReference>
<dbReference type="Pfam" id="PF00593">
    <property type="entry name" value="TonB_dep_Rec_b-barrel"/>
    <property type="match status" value="1"/>
</dbReference>
<dbReference type="PANTHER" id="PTHR32552:SF89">
    <property type="entry name" value="CATECHOLATE SIDEROPHORE RECEPTOR FIU"/>
    <property type="match status" value="1"/>
</dbReference>
<dbReference type="PROSITE" id="PS52016">
    <property type="entry name" value="TONB_DEPENDENT_REC_3"/>
    <property type="match status" value="1"/>
</dbReference>
<evidence type="ECO:0000256" key="1">
    <source>
        <dbReference type="ARBA" id="ARBA00004571"/>
    </source>
</evidence>
<keyword evidence="3 12" id="KW-1134">Transmembrane beta strand</keyword>
<dbReference type="PANTHER" id="PTHR32552">
    <property type="entry name" value="FERRICHROME IRON RECEPTOR-RELATED"/>
    <property type="match status" value="1"/>
</dbReference>
<keyword evidence="8" id="KW-0406">Ion transport</keyword>
<keyword evidence="10 12" id="KW-0472">Membrane</keyword>
<evidence type="ECO:0000313" key="17">
    <source>
        <dbReference type="Proteomes" id="UP000464675"/>
    </source>
</evidence>
<reference evidence="16 17" key="1">
    <citation type="submission" date="2020-01" db="EMBL/GenBank/DDBJ databases">
        <title>The possibility of degradation of plastic by Microbulbifer hydrolyticus IRE-31.</title>
        <authorList>
            <person name="Liu L."/>
        </authorList>
    </citation>
    <scope>NUCLEOTIDE SEQUENCE [LARGE SCALE GENOMIC DNA]</scope>
    <source>
        <strain evidence="16 17">IRE-31</strain>
    </source>
</reference>
<dbReference type="Gene3D" id="2.170.130.10">
    <property type="entry name" value="TonB-dependent receptor, plug domain"/>
    <property type="match status" value="1"/>
</dbReference>
<keyword evidence="7" id="KW-0408">Iron</keyword>
<protein>
    <submittedName>
        <fullName evidence="16">TonB-dependent receptor</fullName>
    </submittedName>
</protein>
<evidence type="ECO:0000256" key="9">
    <source>
        <dbReference type="ARBA" id="ARBA00023077"/>
    </source>
</evidence>
<name>A0ABX6J1G3_9GAMM</name>
<keyword evidence="16" id="KW-0675">Receptor</keyword>
<dbReference type="InterPro" id="IPR037066">
    <property type="entry name" value="Plug_dom_sf"/>
</dbReference>
<evidence type="ECO:0000259" key="15">
    <source>
        <dbReference type="Pfam" id="PF07715"/>
    </source>
</evidence>
<feature type="domain" description="TonB-dependent receptor plug" evidence="15">
    <location>
        <begin position="44"/>
        <end position="154"/>
    </location>
</feature>
<evidence type="ECO:0000256" key="6">
    <source>
        <dbReference type="ARBA" id="ARBA00022729"/>
    </source>
</evidence>
<evidence type="ECO:0000313" key="16">
    <source>
        <dbReference type="EMBL" id="QHQ40910.1"/>
    </source>
</evidence>
<keyword evidence="6" id="KW-0732">Signal</keyword>
<comment type="subcellular location">
    <subcellularLocation>
        <location evidence="1 12">Cell outer membrane</location>
        <topology evidence="1 12">Multi-pass membrane protein</topology>
    </subcellularLocation>
</comment>
<feature type="domain" description="TonB-dependent receptor-like beta-barrel" evidence="14">
    <location>
        <begin position="181"/>
        <end position="657"/>
    </location>
</feature>
<evidence type="ECO:0000256" key="13">
    <source>
        <dbReference type="RuleBase" id="RU003357"/>
    </source>
</evidence>
<dbReference type="InterPro" id="IPR036942">
    <property type="entry name" value="Beta-barrel_TonB_sf"/>
</dbReference>
<evidence type="ECO:0000256" key="5">
    <source>
        <dbReference type="ARBA" id="ARBA00022692"/>
    </source>
</evidence>
<dbReference type="SUPFAM" id="SSF56935">
    <property type="entry name" value="Porins"/>
    <property type="match status" value="1"/>
</dbReference>
<sequence>MTIPTLFAVYLSSLATTTQHLPTKSGHNLEQVTVTATRDERQLNEQAEALSVVDAAALQMANAVHPSQALAAVPGTLISRGNGQESLIAIRSPVLTGAGSCGAFAIAQDGVPVRGTGFCNVNQLFDTNFEQAGRIEVLRGPGTVLYGSDAQHGVINVLSADPVDGVETTALIEGGANQYQRVKLGYSRGDNQGGFRIGFSGARDGGYKDNSGFDQQKLQLRGDGQLADWSYQSLLSLANLNQETAGYVTGLDAYKDDARKRENPNPEAFRDSRSARVQVRMEKQLSRGGSLQITPYLRHTEMDFLMHFLPGTPLEENGQRGVGIQTAYRYPLAEDLNMISGIDLEYTDAWLKQTQDGGFSVFPAGKHYDYQVNAALAAGFTQIEKTMRAATTLTLGGRIEHLRYDYDNRMIAGDTTATGEICVSGFTGAIGCRYTRPADRRDHYENFSINGSAIHTFSDRVTGTLRLAHGFRAPQASELYRLQNGQMQADLDSESVDSIEFSLRHSDERLLLGVTGFYMEKADVVFQSSDRLNLSDGESRHYGLEYDIDWTPADHWRLQLAGTIARHQYTNNVSAPGSEIIVSNGNDIDTAPRHLHTLNLTWQPREGSRASLQWQYTGSYYTDIENAHRYGGHALLHLRLQQALGPATTVGLRIENLANTDYAERADFSSLGGGDRYFIGEPRSVYADIRFRF</sequence>
<dbReference type="InterPro" id="IPR039426">
    <property type="entry name" value="TonB-dep_rcpt-like"/>
</dbReference>
<gene>
    <name evidence="16" type="ORF">GTQ55_15145</name>
</gene>
<evidence type="ECO:0000256" key="10">
    <source>
        <dbReference type="ARBA" id="ARBA00023136"/>
    </source>
</evidence>
<keyword evidence="11 12" id="KW-0998">Cell outer membrane</keyword>
<comment type="similarity">
    <text evidence="12 13">Belongs to the TonB-dependent receptor family.</text>
</comment>
<evidence type="ECO:0000256" key="4">
    <source>
        <dbReference type="ARBA" id="ARBA00022496"/>
    </source>
</evidence>
<dbReference type="EMBL" id="CP047491">
    <property type="protein sequence ID" value="QHQ40910.1"/>
    <property type="molecule type" value="Genomic_DNA"/>
</dbReference>
<evidence type="ECO:0000256" key="3">
    <source>
        <dbReference type="ARBA" id="ARBA00022452"/>
    </source>
</evidence>
<evidence type="ECO:0000256" key="12">
    <source>
        <dbReference type="PROSITE-ProRule" id="PRU01360"/>
    </source>
</evidence>
<dbReference type="Pfam" id="PF07715">
    <property type="entry name" value="Plug"/>
    <property type="match status" value="1"/>
</dbReference>
<accession>A0ABX6J1G3</accession>
<keyword evidence="5 12" id="KW-0812">Transmembrane</keyword>
<dbReference type="Proteomes" id="UP000464675">
    <property type="component" value="Chromosome"/>
</dbReference>
<keyword evidence="4" id="KW-0410">Iron transport</keyword>
<evidence type="ECO:0000256" key="7">
    <source>
        <dbReference type="ARBA" id="ARBA00023004"/>
    </source>
</evidence>
<dbReference type="RefSeq" id="WP_161860202.1">
    <property type="nucleotide sequence ID" value="NZ_CP047491.1"/>
</dbReference>
<evidence type="ECO:0000256" key="2">
    <source>
        <dbReference type="ARBA" id="ARBA00022448"/>
    </source>
</evidence>
<keyword evidence="17" id="KW-1185">Reference proteome</keyword>
<keyword evidence="9 13" id="KW-0798">TonB box</keyword>
<evidence type="ECO:0000256" key="8">
    <source>
        <dbReference type="ARBA" id="ARBA00023065"/>
    </source>
</evidence>
<evidence type="ECO:0000259" key="14">
    <source>
        <dbReference type="Pfam" id="PF00593"/>
    </source>
</evidence>
<dbReference type="Gene3D" id="2.40.170.20">
    <property type="entry name" value="TonB-dependent receptor, beta-barrel domain"/>
    <property type="match status" value="1"/>
</dbReference>
<keyword evidence="2 12" id="KW-0813">Transport</keyword>
<evidence type="ECO:0000256" key="11">
    <source>
        <dbReference type="ARBA" id="ARBA00023237"/>
    </source>
</evidence>
<dbReference type="InterPro" id="IPR000531">
    <property type="entry name" value="Beta-barrel_TonB"/>
</dbReference>
<organism evidence="16 17">
    <name type="scientific">Microbulbifer hydrolyticus</name>
    <dbReference type="NCBI Taxonomy" id="48074"/>
    <lineage>
        <taxon>Bacteria</taxon>
        <taxon>Pseudomonadati</taxon>
        <taxon>Pseudomonadota</taxon>
        <taxon>Gammaproteobacteria</taxon>
        <taxon>Cellvibrionales</taxon>
        <taxon>Microbulbiferaceae</taxon>
        <taxon>Microbulbifer</taxon>
    </lineage>
</organism>